<dbReference type="PANTHER" id="PTHR33164:SF99">
    <property type="entry name" value="MARR FAMILY REGULATORY PROTEIN"/>
    <property type="match status" value="1"/>
</dbReference>
<evidence type="ECO:0000313" key="2">
    <source>
        <dbReference type="EMBL" id="MFC0623204.1"/>
    </source>
</evidence>
<keyword evidence="3" id="KW-1185">Reference proteome</keyword>
<dbReference type="InterPro" id="IPR000835">
    <property type="entry name" value="HTH_MarR-typ"/>
</dbReference>
<evidence type="ECO:0000313" key="3">
    <source>
        <dbReference type="Proteomes" id="UP001589890"/>
    </source>
</evidence>
<dbReference type="InterPro" id="IPR039422">
    <property type="entry name" value="MarR/SlyA-like"/>
</dbReference>
<dbReference type="RefSeq" id="WP_380043900.1">
    <property type="nucleotide sequence ID" value="NZ_JBHLTC010000003.1"/>
</dbReference>
<sequence>MSDNGPWLSDEQQTAWRAYIEVRQRLDTHLYRHLQRDFGLSGADYEVLVNLSESAAGRMRAFELGEMTRWEKSRLSHHIKRMEQRGLVRREACAGSRFPDIVLTDEGWDAIRTAAPKHAANVRAFFGEGVGDERLDVFAAACKGIVAAIDEHERTSCPLEDSDDR</sequence>
<proteinExistence type="predicted"/>
<dbReference type="Gene3D" id="1.10.10.10">
    <property type="entry name" value="Winged helix-like DNA-binding domain superfamily/Winged helix DNA-binding domain"/>
    <property type="match status" value="1"/>
</dbReference>
<dbReference type="SMART" id="SM00347">
    <property type="entry name" value="HTH_MARR"/>
    <property type="match status" value="1"/>
</dbReference>
<protein>
    <submittedName>
        <fullName evidence="2">MarR family winged helix-turn-helix transcriptional regulator</fullName>
    </submittedName>
</protein>
<feature type="domain" description="HTH marR-type" evidence="1">
    <location>
        <begin position="33"/>
        <end position="134"/>
    </location>
</feature>
<dbReference type="InterPro" id="IPR036388">
    <property type="entry name" value="WH-like_DNA-bd_sf"/>
</dbReference>
<dbReference type="Proteomes" id="UP001589890">
    <property type="component" value="Unassembled WGS sequence"/>
</dbReference>
<organism evidence="2 3">
    <name type="scientific">Kribbella deserti</name>
    <dbReference type="NCBI Taxonomy" id="1926257"/>
    <lineage>
        <taxon>Bacteria</taxon>
        <taxon>Bacillati</taxon>
        <taxon>Actinomycetota</taxon>
        <taxon>Actinomycetes</taxon>
        <taxon>Propionibacteriales</taxon>
        <taxon>Kribbellaceae</taxon>
        <taxon>Kribbella</taxon>
    </lineage>
</organism>
<dbReference type="EMBL" id="JBHLTC010000003">
    <property type="protein sequence ID" value="MFC0623204.1"/>
    <property type="molecule type" value="Genomic_DNA"/>
</dbReference>
<dbReference type="InterPro" id="IPR036390">
    <property type="entry name" value="WH_DNA-bd_sf"/>
</dbReference>
<gene>
    <name evidence="2" type="ORF">ACFFGN_03970</name>
</gene>
<dbReference type="PANTHER" id="PTHR33164">
    <property type="entry name" value="TRANSCRIPTIONAL REGULATOR, MARR FAMILY"/>
    <property type="match status" value="1"/>
</dbReference>
<evidence type="ECO:0000259" key="1">
    <source>
        <dbReference type="SMART" id="SM00347"/>
    </source>
</evidence>
<accession>A0ABV6QEY7</accession>
<name>A0ABV6QEY7_9ACTN</name>
<dbReference type="Pfam" id="PF12802">
    <property type="entry name" value="MarR_2"/>
    <property type="match status" value="1"/>
</dbReference>
<dbReference type="SUPFAM" id="SSF46785">
    <property type="entry name" value="Winged helix' DNA-binding domain"/>
    <property type="match status" value="1"/>
</dbReference>
<reference evidence="2 3" key="1">
    <citation type="submission" date="2024-09" db="EMBL/GenBank/DDBJ databases">
        <authorList>
            <person name="Sun Q."/>
            <person name="Mori K."/>
        </authorList>
    </citation>
    <scope>NUCLEOTIDE SEQUENCE [LARGE SCALE GENOMIC DNA]</scope>
    <source>
        <strain evidence="2 3">CGMCC 1.15906</strain>
    </source>
</reference>
<comment type="caution">
    <text evidence="2">The sequence shown here is derived from an EMBL/GenBank/DDBJ whole genome shotgun (WGS) entry which is preliminary data.</text>
</comment>